<organism evidence="6 7">
    <name type="scientific">Kineosporia mesophila</name>
    <dbReference type="NCBI Taxonomy" id="566012"/>
    <lineage>
        <taxon>Bacteria</taxon>
        <taxon>Bacillati</taxon>
        <taxon>Actinomycetota</taxon>
        <taxon>Actinomycetes</taxon>
        <taxon>Kineosporiales</taxon>
        <taxon>Kineosporiaceae</taxon>
        <taxon>Kineosporia</taxon>
    </lineage>
</organism>
<keyword evidence="1" id="KW-0805">Transcription regulation</keyword>
<comment type="caution">
    <text evidence="6">The sequence shown here is derived from an EMBL/GenBank/DDBJ whole genome shotgun (WGS) entry which is preliminary data.</text>
</comment>
<evidence type="ECO:0000256" key="3">
    <source>
        <dbReference type="ARBA" id="ARBA00023163"/>
    </source>
</evidence>
<keyword evidence="2 4" id="KW-0238">DNA-binding</keyword>
<feature type="domain" description="HTH tetR-type" evidence="5">
    <location>
        <begin position="12"/>
        <end position="72"/>
    </location>
</feature>
<gene>
    <name evidence="6" type="ORF">GCM10022223_21010</name>
</gene>
<evidence type="ECO:0000256" key="2">
    <source>
        <dbReference type="ARBA" id="ARBA00023125"/>
    </source>
</evidence>
<sequence length="211" mass="23150">MTDAMRAYRPIADRRRQLIDTGLAIGEREGVAAVTARRVASEAGVSLGLVSYCFATKDDLTVAMAQRIAEDTAEVADEPLELAPRDSVAHERSSELERALNAALKRLWDLHEAAPGRQLLTYEITTRALREPRLNDVAQLQYDTAVRSCGGVLQHVADLVGATWDRDVEEVSSLAVMAIDGATLRWLVDKDSEAALRRLSDVARLLTTMAH</sequence>
<accession>A0ABP6ZEF6</accession>
<dbReference type="InterPro" id="IPR001647">
    <property type="entry name" value="HTH_TetR"/>
</dbReference>
<name>A0ABP6ZEF6_9ACTN</name>
<keyword evidence="3" id="KW-0804">Transcription</keyword>
<dbReference type="PROSITE" id="PS50977">
    <property type="entry name" value="HTH_TETR_2"/>
    <property type="match status" value="1"/>
</dbReference>
<dbReference type="EMBL" id="BAAAZO010000003">
    <property type="protein sequence ID" value="GAA3605079.1"/>
    <property type="molecule type" value="Genomic_DNA"/>
</dbReference>
<dbReference type="PANTHER" id="PTHR30055">
    <property type="entry name" value="HTH-TYPE TRANSCRIPTIONAL REGULATOR RUTR"/>
    <property type="match status" value="1"/>
</dbReference>
<evidence type="ECO:0000256" key="4">
    <source>
        <dbReference type="PROSITE-ProRule" id="PRU00335"/>
    </source>
</evidence>
<reference evidence="7" key="1">
    <citation type="journal article" date="2019" name="Int. J. Syst. Evol. Microbiol.">
        <title>The Global Catalogue of Microorganisms (GCM) 10K type strain sequencing project: providing services to taxonomists for standard genome sequencing and annotation.</title>
        <authorList>
            <consortium name="The Broad Institute Genomics Platform"/>
            <consortium name="The Broad Institute Genome Sequencing Center for Infectious Disease"/>
            <person name="Wu L."/>
            <person name="Ma J."/>
        </authorList>
    </citation>
    <scope>NUCLEOTIDE SEQUENCE [LARGE SCALE GENOMIC DNA]</scope>
    <source>
        <strain evidence="7">JCM 16902</strain>
    </source>
</reference>
<evidence type="ECO:0000256" key="1">
    <source>
        <dbReference type="ARBA" id="ARBA00023015"/>
    </source>
</evidence>
<dbReference type="InterPro" id="IPR009057">
    <property type="entry name" value="Homeodomain-like_sf"/>
</dbReference>
<dbReference type="Pfam" id="PF00440">
    <property type="entry name" value="TetR_N"/>
    <property type="match status" value="1"/>
</dbReference>
<proteinExistence type="predicted"/>
<evidence type="ECO:0000259" key="5">
    <source>
        <dbReference type="PROSITE" id="PS50977"/>
    </source>
</evidence>
<protein>
    <recommendedName>
        <fullName evidence="5">HTH tetR-type domain-containing protein</fullName>
    </recommendedName>
</protein>
<dbReference type="Proteomes" id="UP001501074">
    <property type="component" value="Unassembled WGS sequence"/>
</dbReference>
<dbReference type="SUPFAM" id="SSF46689">
    <property type="entry name" value="Homeodomain-like"/>
    <property type="match status" value="1"/>
</dbReference>
<dbReference type="PANTHER" id="PTHR30055:SF234">
    <property type="entry name" value="HTH-TYPE TRANSCRIPTIONAL REGULATOR BETI"/>
    <property type="match status" value="1"/>
</dbReference>
<dbReference type="Gene3D" id="1.10.357.10">
    <property type="entry name" value="Tetracycline Repressor, domain 2"/>
    <property type="match status" value="1"/>
</dbReference>
<evidence type="ECO:0000313" key="6">
    <source>
        <dbReference type="EMBL" id="GAA3605079.1"/>
    </source>
</evidence>
<feature type="DNA-binding region" description="H-T-H motif" evidence="4">
    <location>
        <begin position="35"/>
        <end position="54"/>
    </location>
</feature>
<dbReference type="InterPro" id="IPR050109">
    <property type="entry name" value="HTH-type_TetR-like_transc_reg"/>
</dbReference>
<evidence type="ECO:0000313" key="7">
    <source>
        <dbReference type="Proteomes" id="UP001501074"/>
    </source>
</evidence>
<keyword evidence="7" id="KW-1185">Reference proteome</keyword>